<evidence type="ECO:0000313" key="2">
    <source>
        <dbReference type="EMBL" id="MBK1787777.1"/>
    </source>
</evidence>
<name>A0A934QT48_9PSEU</name>
<comment type="caution">
    <text evidence="2">The sequence shown here is derived from an EMBL/GenBank/DDBJ whole genome shotgun (WGS) entry which is preliminary data.</text>
</comment>
<dbReference type="AlphaFoldDB" id="A0A934QT48"/>
<organism evidence="2 3">
    <name type="scientific">Prauserella cavernicola</name>
    <dbReference type="NCBI Taxonomy" id="2800127"/>
    <lineage>
        <taxon>Bacteria</taxon>
        <taxon>Bacillati</taxon>
        <taxon>Actinomycetota</taxon>
        <taxon>Actinomycetes</taxon>
        <taxon>Pseudonocardiales</taxon>
        <taxon>Pseudonocardiaceae</taxon>
        <taxon>Prauserella</taxon>
    </lineage>
</organism>
<proteinExistence type="predicted"/>
<dbReference type="Proteomes" id="UP000635245">
    <property type="component" value="Unassembled WGS sequence"/>
</dbReference>
<evidence type="ECO:0000313" key="3">
    <source>
        <dbReference type="Proteomes" id="UP000635245"/>
    </source>
</evidence>
<sequence>MMRKLVTTVGLTLAAFGFATAAPALAATAETGTQQVETQASWVYVKWFEGNNKYVHTICEVQARQDYPGRPVDCRGVGSTTQMWVKF</sequence>
<keyword evidence="3" id="KW-1185">Reference proteome</keyword>
<gene>
    <name evidence="2" type="ORF">JHE00_25905</name>
</gene>
<dbReference type="EMBL" id="JAENJH010000008">
    <property type="protein sequence ID" value="MBK1787777.1"/>
    <property type="molecule type" value="Genomic_DNA"/>
</dbReference>
<protein>
    <recommendedName>
        <fullName evidence="4">Secreted protein</fullName>
    </recommendedName>
</protein>
<evidence type="ECO:0008006" key="4">
    <source>
        <dbReference type="Google" id="ProtNLM"/>
    </source>
</evidence>
<feature type="signal peptide" evidence="1">
    <location>
        <begin position="1"/>
        <end position="26"/>
    </location>
</feature>
<reference evidence="2" key="1">
    <citation type="submission" date="2020-12" db="EMBL/GenBank/DDBJ databases">
        <title>Prauserella sp. ASG 168, a novel actinomycete isolated from cave rock.</title>
        <authorList>
            <person name="Suriyachadkun C."/>
        </authorList>
    </citation>
    <scope>NUCLEOTIDE SEQUENCE</scope>
    <source>
        <strain evidence="2">ASG 168</strain>
    </source>
</reference>
<evidence type="ECO:0000256" key="1">
    <source>
        <dbReference type="SAM" id="SignalP"/>
    </source>
</evidence>
<keyword evidence="1" id="KW-0732">Signal</keyword>
<feature type="chain" id="PRO_5037251068" description="Secreted protein" evidence="1">
    <location>
        <begin position="27"/>
        <end position="87"/>
    </location>
</feature>
<dbReference type="RefSeq" id="WP_200322810.1">
    <property type="nucleotide sequence ID" value="NZ_JAENJH010000008.1"/>
</dbReference>
<accession>A0A934QT48</accession>